<proteinExistence type="predicted"/>
<dbReference type="EMBL" id="QKYT01000217">
    <property type="protein sequence ID" value="RIA89497.1"/>
    <property type="molecule type" value="Genomic_DNA"/>
</dbReference>
<evidence type="ECO:0008006" key="3">
    <source>
        <dbReference type="Google" id="ProtNLM"/>
    </source>
</evidence>
<gene>
    <name evidence="1" type="ORF">C1645_824747</name>
</gene>
<name>A0A397T0B5_9GLOM</name>
<dbReference type="AlphaFoldDB" id="A0A397T0B5"/>
<dbReference type="OrthoDB" id="3010419at2759"/>
<accession>A0A397T0B5</accession>
<dbReference type="Proteomes" id="UP000265703">
    <property type="component" value="Unassembled WGS sequence"/>
</dbReference>
<reference evidence="1 2" key="1">
    <citation type="submission" date="2018-06" db="EMBL/GenBank/DDBJ databases">
        <title>Comparative genomics reveals the genomic features of Rhizophagus irregularis, R. cerebriforme, R. diaphanum and Gigaspora rosea, and their symbiotic lifestyle signature.</title>
        <authorList>
            <person name="Morin E."/>
            <person name="San Clemente H."/>
            <person name="Chen E.C.H."/>
            <person name="De La Providencia I."/>
            <person name="Hainaut M."/>
            <person name="Kuo A."/>
            <person name="Kohler A."/>
            <person name="Murat C."/>
            <person name="Tang N."/>
            <person name="Roy S."/>
            <person name="Loubradou J."/>
            <person name="Henrissat B."/>
            <person name="Grigoriev I.V."/>
            <person name="Corradi N."/>
            <person name="Roux C."/>
            <person name="Martin F.M."/>
        </authorList>
    </citation>
    <scope>NUCLEOTIDE SEQUENCE [LARGE SCALE GENOMIC DNA]</scope>
    <source>
        <strain evidence="1 2">DAOM 227022</strain>
    </source>
</reference>
<keyword evidence="2" id="KW-1185">Reference proteome</keyword>
<comment type="caution">
    <text evidence="1">The sequence shown here is derived from an EMBL/GenBank/DDBJ whole genome shotgun (WGS) entry which is preliminary data.</text>
</comment>
<sequence>MTALTVSTRGFWYAAASLPPVMIYKFQDDKKTLYSCLLVNRTLSEIIIPILWKNPWKFLKRGKEKLLLGVIILHLSDESKNNLNQNINLFNLLTKSYQKPLFNYISFCRHLNLGKIKKIIYKTIHEDTLFKLPIITNEIIKIFINENTKITHLYIPLEFNFKIHLIPGAQRCFSEIEFLSCKAGINDNVLTGLSEICKSIKIMELTIGRFYNIYDNYGIIRLIEASKNLLNISFLTELPNSNDSFYKILENSLIKHANTIQCFKTTKHPITNLLSTLVNLKRLELNDYNFRSYNYLKNLYLPFLQILKVQCVPSIKDLENLIKNTNGSLIEIKIEFAIRDEINNKRIIQTIYQNCPKLKYLKLLVKNNNILEIENLFINCKYLYKLYIPTNEEFDLDKLFEILIKSSPTSLFKFKFSKYFRTFKTFKLFFDNKKGRHPISLQISSNFVEESESLLQKYKAAGIIESYSYLYDYP</sequence>
<protein>
    <recommendedName>
        <fullName evidence="3">F-box domain-containing protein</fullName>
    </recommendedName>
</protein>
<organism evidence="1 2">
    <name type="scientific">Glomus cerebriforme</name>
    <dbReference type="NCBI Taxonomy" id="658196"/>
    <lineage>
        <taxon>Eukaryota</taxon>
        <taxon>Fungi</taxon>
        <taxon>Fungi incertae sedis</taxon>
        <taxon>Mucoromycota</taxon>
        <taxon>Glomeromycotina</taxon>
        <taxon>Glomeromycetes</taxon>
        <taxon>Glomerales</taxon>
        <taxon>Glomeraceae</taxon>
        <taxon>Glomus</taxon>
    </lineage>
</organism>
<evidence type="ECO:0000313" key="1">
    <source>
        <dbReference type="EMBL" id="RIA89497.1"/>
    </source>
</evidence>
<evidence type="ECO:0000313" key="2">
    <source>
        <dbReference type="Proteomes" id="UP000265703"/>
    </source>
</evidence>